<keyword evidence="3 9" id="KW-0813">Transport</keyword>
<comment type="subcellular location">
    <subcellularLocation>
        <location evidence="9">Cell membrane</location>
        <topology evidence="9">Multi-pass membrane protein</topology>
    </subcellularLocation>
    <subcellularLocation>
        <location evidence="1">Membrane</location>
        <topology evidence="1">Multi-pass membrane protein</topology>
    </subcellularLocation>
</comment>
<dbReference type="GO" id="GO:0005886">
    <property type="term" value="C:plasma membrane"/>
    <property type="evidence" value="ECO:0007669"/>
    <property type="project" value="UniProtKB-SubCell"/>
</dbReference>
<accession>A0A654IEW6</accession>
<keyword evidence="8 9" id="KW-0472">Membrane</keyword>
<feature type="transmembrane region" description="Helical" evidence="9">
    <location>
        <begin position="36"/>
        <end position="60"/>
    </location>
</feature>
<evidence type="ECO:0000256" key="2">
    <source>
        <dbReference type="ARBA" id="ARBA00008445"/>
    </source>
</evidence>
<dbReference type="EMBL" id="LR739233">
    <property type="protein sequence ID" value="VZR75720.1"/>
    <property type="molecule type" value="Genomic_DNA"/>
</dbReference>
<keyword evidence="9" id="KW-1003">Cell membrane</keyword>
<evidence type="ECO:0000313" key="12">
    <source>
        <dbReference type="EMBL" id="VZR98350.1"/>
    </source>
</evidence>
<evidence type="ECO:0000313" key="13">
    <source>
        <dbReference type="EMBL" id="VZS00803.1"/>
    </source>
</evidence>
<comment type="function">
    <text evidence="9">Involved in protein export. Participates in an early event of protein translocation.</text>
</comment>
<evidence type="ECO:0000256" key="8">
    <source>
        <dbReference type="ARBA" id="ARBA00023136"/>
    </source>
</evidence>
<feature type="transmembrane region" description="Helical" evidence="9">
    <location>
        <begin position="92"/>
        <end position="113"/>
    </location>
</feature>
<evidence type="ECO:0000256" key="6">
    <source>
        <dbReference type="ARBA" id="ARBA00022989"/>
    </source>
</evidence>
<evidence type="ECO:0000313" key="10">
    <source>
        <dbReference type="EMBL" id="VZK65576.1"/>
    </source>
</evidence>
<evidence type="ECO:0000256" key="1">
    <source>
        <dbReference type="ARBA" id="ARBA00004141"/>
    </source>
</evidence>
<evidence type="ECO:0000256" key="7">
    <source>
        <dbReference type="ARBA" id="ARBA00023010"/>
    </source>
</evidence>
<evidence type="ECO:0000256" key="5">
    <source>
        <dbReference type="ARBA" id="ARBA00022927"/>
    </source>
</evidence>
<sequence length="118" mass="13233">MIKSNCLNSYYFEILLYSNYLGVFMINLLASTTKLAQQLILGFEIFIFIIAFIMIAIGLLQNKQSQTGLSALNGGNEELFSNSKERGLDKTLSIWMLVLGIIFFIIALIISIITNTLL</sequence>
<gene>
    <name evidence="11" type="primary">secG</name>
    <name evidence="10" type="ORF">MF5292_00754</name>
    <name evidence="12" type="ORF">MF5293_00749</name>
    <name evidence="11" type="ORF">MF5294_00753</name>
    <name evidence="13" type="ORF">MF5582_00782</name>
</gene>
<dbReference type="GO" id="GO:0009306">
    <property type="term" value="P:protein secretion"/>
    <property type="evidence" value="ECO:0007669"/>
    <property type="project" value="UniProtKB-UniRule"/>
</dbReference>
<keyword evidence="6 9" id="KW-1133">Transmembrane helix</keyword>
<keyword evidence="5 9" id="KW-0653">Protein transport</keyword>
<name>A0A654IEW6_9MOLU</name>
<evidence type="ECO:0000313" key="11">
    <source>
        <dbReference type="EMBL" id="VZR75720.1"/>
    </source>
</evidence>
<keyword evidence="7 9" id="KW-0811">Translocation</keyword>
<feature type="transmembrane region" description="Helical" evidence="9">
    <location>
        <begin position="12"/>
        <end position="30"/>
    </location>
</feature>
<dbReference type="EMBL" id="LR739237">
    <property type="protein sequence ID" value="VZS00803.1"/>
    <property type="molecule type" value="Genomic_DNA"/>
</dbReference>
<dbReference type="GO" id="GO:0015450">
    <property type="term" value="F:protein-transporting ATPase activity"/>
    <property type="evidence" value="ECO:0007669"/>
    <property type="project" value="UniProtKB-UniRule"/>
</dbReference>
<organism evidence="11">
    <name type="scientific">Mycoplasma feriruminatoris</name>
    <dbReference type="NCBI Taxonomy" id="1179777"/>
    <lineage>
        <taxon>Bacteria</taxon>
        <taxon>Bacillati</taxon>
        <taxon>Mycoplasmatota</taxon>
        <taxon>Mollicutes</taxon>
        <taxon>Mycoplasmataceae</taxon>
        <taxon>Mycoplasma</taxon>
    </lineage>
</organism>
<dbReference type="InterPro" id="IPR004692">
    <property type="entry name" value="SecG"/>
</dbReference>
<evidence type="ECO:0000256" key="3">
    <source>
        <dbReference type="ARBA" id="ARBA00022448"/>
    </source>
</evidence>
<keyword evidence="4 9" id="KW-0812">Transmembrane</keyword>
<dbReference type="NCBIfam" id="TIGR00810">
    <property type="entry name" value="secG"/>
    <property type="match status" value="1"/>
</dbReference>
<comment type="similarity">
    <text evidence="2 9">Belongs to the SecG family.</text>
</comment>
<evidence type="ECO:0000256" key="4">
    <source>
        <dbReference type="ARBA" id="ARBA00022692"/>
    </source>
</evidence>
<dbReference type="EMBL" id="LR738858">
    <property type="protein sequence ID" value="VZK65576.1"/>
    <property type="molecule type" value="Genomic_DNA"/>
</dbReference>
<dbReference type="Pfam" id="PF03840">
    <property type="entry name" value="SecG"/>
    <property type="match status" value="1"/>
</dbReference>
<proteinExistence type="inferred from homology"/>
<comment type="caution">
    <text evidence="9">Lacks conserved residue(s) required for the propagation of feature annotation.</text>
</comment>
<evidence type="ECO:0000256" key="9">
    <source>
        <dbReference type="RuleBase" id="RU365087"/>
    </source>
</evidence>
<dbReference type="EMBL" id="LR739234">
    <property type="protein sequence ID" value="VZR98350.1"/>
    <property type="molecule type" value="Genomic_DNA"/>
</dbReference>
<dbReference type="AlphaFoldDB" id="A0A654IEW6"/>
<protein>
    <recommendedName>
        <fullName evidence="9">Protein-export membrane protein SecG</fullName>
    </recommendedName>
</protein>
<reference evidence="11" key="1">
    <citation type="submission" date="2019-11" db="EMBL/GenBank/DDBJ databases">
        <authorList>
            <person name="Falquet L."/>
            <person name="Falquet L."/>
        </authorList>
    </citation>
    <scope>NUCLEOTIDE SEQUENCE</scope>
    <source>
        <strain evidence="13">14/OD_0492</strain>
        <strain evidence="12">G1650</strain>
        <strain evidence="11">G1705</strain>
        <strain evidence="10">G5813/1+2</strain>
    </source>
</reference>